<keyword evidence="3 6" id="KW-1133">Transmembrane helix</keyword>
<dbReference type="GO" id="GO:0005886">
    <property type="term" value="C:plasma membrane"/>
    <property type="evidence" value="ECO:0007669"/>
    <property type="project" value="TreeGrafter"/>
</dbReference>
<dbReference type="CDD" id="cd00637">
    <property type="entry name" value="7tm_classA_rhodopsin-like"/>
    <property type="match status" value="1"/>
</dbReference>
<dbReference type="GO" id="GO:0007189">
    <property type="term" value="P:adenylate cyclase-activating G protein-coupled receptor signaling pathway"/>
    <property type="evidence" value="ECO:0007669"/>
    <property type="project" value="TreeGrafter"/>
</dbReference>
<comment type="caution">
    <text evidence="8">The sequence shown here is derived from an EMBL/GenBank/DDBJ whole genome shotgun (WGS) entry which is preliminary data.</text>
</comment>
<feature type="transmembrane region" description="Helical" evidence="6">
    <location>
        <begin position="457"/>
        <end position="482"/>
    </location>
</feature>
<gene>
    <name evidence="8" type="ORF">CTEN210_04388</name>
</gene>
<sequence length="628" mass="69655">MALHGTHGAGPHLDVAAMGGDFFLDAQTARVVLSTISIICSSLIDVMIIKNDGLRKSPYSRIIFGLSFGDIMLSLGLLLGPFAAPKGTKGATWAIGNVASCEAIGFIMNMGISGVPFYVAFLAFYFDQRVRHKLSRQAFARKYEMKLHILIWLYPIIGGIVGICLDFFNPGIQKNVCIMANEPLKCKTNVHDKKCMDMQADKSATEMFRYYQMLVPFLASFFIMVYCFARLTVYVYKQEKMFLPEDQRNISWKKRFENFFKSRKETQEDSSATSNEQEQQGNVSTKSEQDTTGENIAVDTASSSKDRCYSLQHSPLFEQSDASNSNESIHGGLDSIVSEIEDNSSHAEPSITSVAKSILSVDIAPATKEPQVLDSIVNKKEDIGTGIDSRADDTLKPVKDNDIENNRGSNTSNSSNKTSFKTSTTATVSNSNESARRATPINDTNQLAKAALLQSSLYIAAWLLTYAIPIVKIITSILGISLKRPLTLLLWKSILWPLGGLFNVFIYSRPKVKKLRESSDENKNRLWIVLFAQVIMAGGEVHSVVRSVSPIVTSEEPDLPVNSEEAKKYDSIDAKHVSKSLLKGSLNEEEEREFYVADYRAFCISSEEDSSVEIKAPNLKDIPEDSEC</sequence>
<evidence type="ECO:0000313" key="8">
    <source>
        <dbReference type="EMBL" id="GFH47912.1"/>
    </source>
</evidence>
<feature type="region of interest" description="Disordered" evidence="5">
    <location>
        <begin position="386"/>
        <end position="440"/>
    </location>
</feature>
<feature type="compositionally biased region" description="Low complexity" evidence="5">
    <location>
        <begin position="409"/>
        <end position="427"/>
    </location>
</feature>
<evidence type="ECO:0000256" key="4">
    <source>
        <dbReference type="ARBA" id="ARBA00023136"/>
    </source>
</evidence>
<dbReference type="PANTHER" id="PTHR23112:SF0">
    <property type="entry name" value="TRANSMEMBRANE PROTEIN 116"/>
    <property type="match status" value="1"/>
</dbReference>
<keyword evidence="4 6" id="KW-0472">Membrane</keyword>
<feature type="transmembrane region" description="Helical" evidence="6">
    <location>
        <begin position="103"/>
        <end position="126"/>
    </location>
</feature>
<keyword evidence="2 6" id="KW-0812">Transmembrane</keyword>
<dbReference type="Gene3D" id="1.20.1070.10">
    <property type="entry name" value="Rhodopsin 7-helix transmembrane proteins"/>
    <property type="match status" value="1"/>
</dbReference>
<feature type="compositionally biased region" description="Polar residues" evidence="5">
    <location>
        <begin position="269"/>
        <end position="294"/>
    </location>
</feature>
<evidence type="ECO:0000259" key="7">
    <source>
        <dbReference type="PROSITE" id="PS50262"/>
    </source>
</evidence>
<organism evidence="8 9">
    <name type="scientific">Chaetoceros tenuissimus</name>
    <dbReference type="NCBI Taxonomy" id="426638"/>
    <lineage>
        <taxon>Eukaryota</taxon>
        <taxon>Sar</taxon>
        <taxon>Stramenopiles</taxon>
        <taxon>Ochrophyta</taxon>
        <taxon>Bacillariophyta</taxon>
        <taxon>Coscinodiscophyceae</taxon>
        <taxon>Chaetocerotophycidae</taxon>
        <taxon>Chaetocerotales</taxon>
        <taxon>Chaetocerotaceae</taxon>
        <taxon>Chaetoceros</taxon>
    </lineage>
</organism>
<dbReference type="PROSITE" id="PS50262">
    <property type="entry name" value="G_PROTEIN_RECEP_F1_2"/>
    <property type="match status" value="1"/>
</dbReference>
<feature type="transmembrane region" description="Helical" evidence="6">
    <location>
        <begin position="31"/>
        <end position="50"/>
    </location>
</feature>
<dbReference type="PANTHER" id="PTHR23112">
    <property type="entry name" value="G PROTEIN-COUPLED RECEPTOR 157-RELATED"/>
    <property type="match status" value="1"/>
</dbReference>
<evidence type="ECO:0000256" key="1">
    <source>
        <dbReference type="ARBA" id="ARBA00004141"/>
    </source>
</evidence>
<feature type="transmembrane region" description="Helical" evidence="6">
    <location>
        <begin position="147"/>
        <end position="168"/>
    </location>
</feature>
<comment type="subcellular location">
    <subcellularLocation>
        <location evidence="1">Membrane</location>
        <topology evidence="1">Multi-pass membrane protein</topology>
    </subcellularLocation>
</comment>
<dbReference type="Proteomes" id="UP001054902">
    <property type="component" value="Unassembled WGS sequence"/>
</dbReference>
<evidence type="ECO:0000256" key="6">
    <source>
        <dbReference type="SAM" id="Phobius"/>
    </source>
</evidence>
<feature type="region of interest" description="Disordered" evidence="5">
    <location>
        <begin position="264"/>
        <end position="294"/>
    </location>
</feature>
<dbReference type="AlphaFoldDB" id="A0AAD3H285"/>
<feature type="compositionally biased region" description="Basic and acidic residues" evidence="5">
    <location>
        <begin position="386"/>
        <end position="405"/>
    </location>
</feature>
<dbReference type="GO" id="GO:0004930">
    <property type="term" value="F:G protein-coupled receptor activity"/>
    <property type="evidence" value="ECO:0007669"/>
    <property type="project" value="TreeGrafter"/>
</dbReference>
<name>A0AAD3H285_9STRA</name>
<evidence type="ECO:0000256" key="5">
    <source>
        <dbReference type="SAM" id="MobiDB-lite"/>
    </source>
</evidence>
<evidence type="ECO:0000313" key="9">
    <source>
        <dbReference type="Proteomes" id="UP001054902"/>
    </source>
</evidence>
<accession>A0AAD3H285</accession>
<evidence type="ECO:0000256" key="3">
    <source>
        <dbReference type="ARBA" id="ARBA00022989"/>
    </source>
</evidence>
<feature type="region of interest" description="Disordered" evidence="5">
    <location>
        <begin position="608"/>
        <end position="628"/>
    </location>
</feature>
<dbReference type="SUPFAM" id="SSF81321">
    <property type="entry name" value="Family A G protein-coupled receptor-like"/>
    <property type="match status" value="1"/>
</dbReference>
<keyword evidence="9" id="KW-1185">Reference proteome</keyword>
<dbReference type="InterPro" id="IPR017452">
    <property type="entry name" value="GPCR_Rhodpsn_7TM"/>
</dbReference>
<feature type="transmembrane region" description="Helical" evidence="6">
    <location>
        <begin position="210"/>
        <end position="233"/>
    </location>
</feature>
<proteinExistence type="predicted"/>
<reference evidence="8 9" key="1">
    <citation type="journal article" date="2021" name="Sci. Rep.">
        <title>The genome of the diatom Chaetoceros tenuissimus carries an ancient integrated fragment of an extant virus.</title>
        <authorList>
            <person name="Hongo Y."/>
            <person name="Kimura K."/>
            <person name="Takaki Y."/>
            <person name="Yoshida Y."/>
            <person name="Baba S."/>
            <person name="Kobayashi G."/>
            <person name="Nagasaki K."/>
            <person name="Hano T."/>
            <person name="Tomaru Y."/>
        </authorList>
    </citation>
    <scope>NUCLEOTIDE SEQUENCE [LARGE SCALE GENOMIC DNA]</scope>
    <source>
        <strain evidence="8 9">NIES-3715</strain>
    </source>
</reference>
<feature type="transmembrane region" description="Helical" evidence="6">
    <location>
        <begin position="62"/>
        <end position="83"/>
    </location>
</feature>
<evidence type="ECO:0000256" key="2">
    <source>
        <dbReference type="ARBA" id="ARBA00022692"/>
    </source>
</evidence>
<protein>
    <recommendedName>
        <fullName evidence="7">G-protein coupled receptors family 1 profile domain-containing protein</fullName>
    </recommendedName>
</protein>
<feature type="transmembrane region" description="Helical" evidence="6">
    <location>
        <begin position="488"/>
        <end position="506"/>
    </location>
</feature>
<dbReference type="EMBL" id="BLLK01000025">
    <property type="protein sequence ID" value="GFH47912.1"/>
    <property type="molecule type" value="Genomic_DNA"/>
</dbReference>
<feature type="domain" description="G-protein coupled receptors family 1 profile" evidence="7">
    <location>
        <begin position="41"/>
        <end position="240"/>
    </location>
</feature>